<organism evidence="7 8">
    <name type="scientific">Pisum sativum</name>
    <name type="common">Garden pea</name>
    <name type="synonym">Lathyrus oleraceus</name>
    <dbReference type="NCBI Taxonomy" id="3888"/>
    <lineage>
        <taxon>Eukaryota</taxon>
        <taxon>Viridiplantae</taxon>
        <taxon>Streptophyta</taxon>
        <taxon>Embryophyta</taxon>
        <taxon>Tracheophyta</taxon>
        <taxon>Spermatophyta</taxon>
        <taxon>Magnoliopsida</taxon>
        <taxon>eudicotyledons</taxon>
        <taxon>Gunneridae</taxon>
        <taxon>Pentapetalae</taxon>
        <taxon>rosids</taxon>
        <taxon>fabids</taxon>
        <taxon>Fabales</taxon>
        <taxon>Fabaceae</taxon>
        <taxon>Papilionoideae</taxon>
        <taxon>50 kb inversion clade</taxon>
        <taxon>NPAAA clade</taxon>
        <taxon>Hologalegina</taxon>
        <taxon>IRL clade</taxon>
        <taxon>Fabeae</taxon>
        <taxon>Lathyrus</taxon>
    </lineage>
</organism>
<sequence>MAARNMEVEYVTDDSRRKETFRKRKQGIIRKMDEISTLCGIEACGIIYDEKESQPTIWPSKDTFHTLLDRFKNLPESDQRKMMLDHKGFLKQTIAKDRKKLMKQKHITKKIEMNNLLDHFIQTGEFDGNDLSESDLEDLSLLIDNNLKGVEQMMMK</sequence>
<comment type="subcellular location">
    <subcellularLocation>
        <location evidence="1">Nucleus</location>
    </subcellularLocation>
</comment>
<dbReference type="EMBL" id="JAMSHJ010000005">
    <property type="protein sequence ID" value="KAI5408363.1"/>
    <property type="molecule type" value="Genomic_DNA"/>
</dbReference>
<dbReference type="SUPFAM" id="SSF55455">
    <property type="entry name" value="SRF-like"/>
    <property type="match status" value="1"/>
</dbReference>
<evidence type="ECO:0000259" key="6">
    <source>
        <dbReference type="PROSITE" id="PS50066"/>
    </source>
</evidence>
<reference evidence="7 8" key="1">
    <citation type="journal article" date="2022" name="Nat. Genet.">
        <title>Improved pea reference genome and pan-genome highlight genomic features and evolutionary characteristics.</title>
        <authorList>
            <person name="Yang T."/>
            <person name="Liu R."/>
            <person name="Luo Y."/>
            <person name="Hu S."/>
            <person name="Wang D."/>
            <person name="Wang C."/>
            <person name="Pandey M.K."/>
            <person name="Ge S."/>
            <person name="Xu Q."/>
            <person name="Li N."/>
            <person name="Li G."/>
            <person name="Huang Y."/>
            <person name="Saxena R.K."/>
            <person name="Ji Y."/>
            <person name="Li M."/>
            <person name="Yan X."/>
            <person name="He Y."/>
            <person name="Liu Y."/>
            <person name="Wang X."/>
            <person name="Xiang C."/>
            <person name="Varshney R.K."/>
            <person name="Ding H."/>
            <person name="Gao S."/>
            <person name="Zong X."/>
        </authorList>
    </citation>
    <scope>NUCLEOTIDE SEQUENCE [LARGE SCALE GENOMIC DNA]</scope>
    <source>
        <strain evidence="7 8">cv. Zhongwan 6</strain>
    </source>
</reference>
<keyword evidence="8" id="KW-1185">Reference proteome</keyword>
<keyword evidence="3" id="KW-0238">DNA-binding</keyword>
<dbReference type="SMART" id="SM00432">
    <property type="entry name" value="MADS"/>
    <property type="match status" value="1"/>
</dbReference>
<dbReference type="GO" id="GO:0000978">
    <property type="term" value="F:RNA polymerase II cis-regulatory region sequence-specific DNA binding"/>
    <property type="evidence" value="ECO:0007669"/>
    <property type="project" value="TreeGrafter"/>
</dbReference>
<evidence type="ECO:0000256" key="3">
    <source>
        <dbReference type="ARBA" id="ARBA00023125"/>
    </source>
</evidence>
<evidence type="ECO:0000256" key="4">
    <source>
        <dbReference type="ARBA" id="ARBA00023163"/>
    </source>
</evidence>
<dbReference type="PANTHER" id="PTHR11945">
    <property type="entry name" value="MADS BOX PROTEIN"/>
    <property type="match status" value="1"/>
</dbReference>
<evidence type="ECO:0000256" key="2">
    <source>
        <dbReference type="ARBA" id="ARBA00023015"/>
    </source>
</evidence>
<dbReference type="Gene3D" id="3.40.1810.10">
    <property type="entry name" value="Transcription factor, MADS-box"/>
    <property type="match status" value="1"/>
</dbReference>
<name>A0A9D4WVA0_PEA</name>
<dbReference type="GO" id="GO:0046983">
    <property type="term" value="F:protein dimerization activity"/>
    <property type="evidence" value="ECO:0007669"/>
    <property type="project" value="InterPro"/>
</dbReference>
<dbReference type="PROSITE" id="PS50066">
    <property type="entry name" value="MADS_BOX_2"/>
    <property type="match status" value="1"/>
</dbReference>
<accession>A0A9D4WVA0</accession>
<dbReference type="AlphaFoldDB" id="A0A9D4WVA0"/>
<evidence type="ECO:0000256" key="1">
    <source>
        <dbReference type="ARBA" id="ARBA00004123"/>
    </source>
</evidence>
<comment type="caution">
    <text evidence="7">The sequence shown here is derived from an EMBL/GenBank/DDBJ whole genome shotgun (WGS) entry which is preliminary data.</text>
</comment>
<feature type="domain" description="MADS-box" evidence="6">
    <location>
        <begin position="1"/>
        <end position="51"/>
    </location>
</feature>
<dbReference type="Gramene" id="Psat05G0426000-T1">
    <property type="protein sequence ID" value="KAI5408363.1"/>
    <property type="gene ID" value="KIW84_054260"/>
</dbReference>
<dbReference type="Pfam" id="PF00319">
    <property type="entry name" value="SRF-TF"/>
    <property type="match status" value="1"/>
</dbReference>
<dbReference type="GO" id="GO:0045944">
    <property type="term" value="P:positive regulation of transcription by RNA polymerase II"/>
    <property type="evidence" value="ECO:0007669"/>
    <property type="project" value="InterPro"/>
</dbReference>
<evidence type="ECO:0000256" key="5">
    <source>
        <dbReference type="ARBA" id="ARBA00023242"/>
    </source>
</evidence>
<keyword evidence="2" id="KW-0805">Transcription regulation</keyword>
<dbReference type="InterPro" id="IPR002100">
    <property type="entry name" value="TF_MADSbox"/>
</dbReference>
<evidence type="ECO:0000313" key="7">
    <source>
        <dbReference type="EMBL" id="KAI5408363.1"/>
    </source>
</evidence>
<dbReference type="OrthoDB" id="1692623at2759"/>
<gene>
    <name evidence="7" type="ORF">KIW84_054260</name>
</gene>
<proteinExistence type="predicted"/>
<dbReference type="GO" id="GO:0000981">
    <property type="term" value="F:DNA-binding transcription factor activity, RNA polymerase II-specific"/>
    <property type="evidence" value="ECO:0007669"/>
    <property type="project" value="InterPro"/>
</dbReference>
<evidence type="ECO:0000313" key="8">
    <source>
        <dbReference type="Proteomes" id="UP001058974"/>
    </source>
</evidence>
<dbReference type="GO" id="GO:0005634">
    <property type="term" value="C:nucleus"/>
    <property type="evidence" value="ECO:0007669"/>
    <property type="project" value="UniProtKB-SubCell"/>
</dbReference>
<dbReference type="CDD" id="cd00266">
    <property type="entry name" value="MADS_SRF_like"/>
    <property type="match status" value="1"/>
</dbReference>
<dbReference type="InterPro" id="IPR036879">
    <property type="entry name" value="TF_MADSbox_sf"/>
</dbReference>
<dbReference type="PANTHER" id="PTHR11945:SF777">
    <property type="entry name" value="MADS-BOX TRANSCRIPTION FACTOR FAMILY PROTEIN"/>
    <property type="match status" value="1"/>
</dbReference>
<dbReference type="Proteomes" id="UP001058974">
    <property type="component" value="Chromosome 5"/>
</dbReference>
<keyword evidence="5" id="KW-0539">Nucleus</keyword>
<protein>
    <recommendedName>
        <fullName evidence="6">MADS-box domain-containing protein</fullName>
    </recommendedName>
</protein>
<keyword evidence="4" id="KW-0804">Transcription</keyword>
<dbReference type="InterPro" id="IPR033897">
    <property type="entry name" value="SRF-like_MADS-box"/>
</dbReference>